<accession>A0A8E0QYK0</accession>
<dbReference type="Proteomes" id="UP000036893">
    <property type="component" value="Unassembled WGS sequence"/>
</dbReference>
<dbReference type="RefSeq" id="XP_043150719.1">
    <property type="nucleotide sequence ID" value="XM_043294784.1"/>
</dbReference>
<evidence type="ECO:0000313" key="1">
    <source>
        <dbReference type="EMBL" id="GIC93453.1"/>
    </source>
</evidence>
<reference evidence="1" key="1">
    <citation type="journal article" date="2015" name="Genome Announc.">
        <title>Draft Genome Sequence of the Pathogenic Filamentous Fungus Aspergillus udagawae Strain IFM 46973T.</title>
        <authorList>
            <person name="Kusuya Y."/>
            <person name="Takahashi-Nakaguchi A."/>
            <person name="Takahashi H."/>
            <person name="Yaguchi T."/>
        </authorList>
    </citation>
    <scope>NUCLEOTIDE SEQUENCE</scope>
    <source>
        <strain evidence="1">IFM 46973</strain>
    </source>
</reference>
<protein>
    <submittedName>
        <fullName evidence="1">Uncharacterized protein</fullName>
    </submittedName>
</protein>
<evidence type="ECO:0000313" key="2">
    <source>
        <dbReference type="Proteomes" id="UP000036893"/>
    </source>
</evidence>
<comment type="caution">
    <text evidence="1">The sequence shown here is derived from an EMBL/GenBank/DDBJ whole genome shotgun (WGS) entry which is preliminary data.</text>
</comment>
<dbReference type="GeneID" id="66997417"/>
<dbReference type="AlphaFoldDB" id="A0A8E0QYK0"/>
<organism evidence="1 2">
    <name type="scientific">Aspergillus udagawae</name>
    <dbReference type="NCBI Taxonomy" id="91492"/>
    <lineage>
        <taxon>Eukaryota</taxon>
        <taxon>Fungi</taxon>
        <taxon>Dikarya</taxon>
        <taxon>Ascomycota</taxon>
        <taxon>Pezizomycotina</taxon>
        <taxon>Eurotiomycetes</taxon>
        <taxon>Eurotiomycetidae</taxon>
        <taxon>Eurotiales</taxon>
        <taxon>Aspergillaceae</taxon>
        <taxon>Aspergillus</taxon>
        <taxon>Aspergillus subgen. Fumigati</taxon>
    </lineage>
</organism>
<reference evidence="1" key="2">
    <citation type="submission" date="2021-01" db="EMBL/GenBank/DDBJ databases">
        <title>Pan-genome distribution and transcriptional activeness of fungal secondary metabolism genes in Aspergillus section Fumigati.</title>
        <authorList>
            <person name="Takahashi H."/>
            <person name="Umemura M."/>
            <person name="Ninomiya A."/>
            <person name="Kusuya Y."/>
            <person name="Urayama S."/>
            <person name="Shimizu M."/>
            <person name="Watanabe A."/>
            <person name="Kamei K."/>
            <person name="Yaguchi T."/>
            <person name="Hagiwara D."/>
        </authorList>
    </citation>
    <scope>NUCLEOTIDE SEQUENCE</scope>
    <source>
        <strain evidence="1">IFM 46973</strain>
    </source>
</reference>
<sequence>MKNGDHCVCLRDASFRKYRRCQRLGKTCRKIPLQLRRRVACRKFDDELTAVTSFLRKQETPHLLRSLNRNVFRLLTVMSAVSGGRVPAPEEEVEFEMYEGEVADE</sequence>
<dbReference type="EMBL" id="BBXM02000008">
    <property type="protein sequence ID" value="GIC93453.1"/>
    <property type="molecule type" value="Genomic_DNA"/>
</dbReference>
<gene>
    <name evidence="1" type="ORF">Aud_009940</name>
</gene>
<name>A0A8E0QYK0_9EURO</name>
<proteinExistence type="predicted"/>